<accession>A0AAV4ZXR9</accession>
<dbReference type="PROSITE" id="PS51767">
    <property type="entry name" value="PEPTIDASE_A1"/>
    <property type="match status" value="1"/>
</dbReference>
<comment type="caution">
    <text evidence="7">The sequence shown here is derived from an EMBL/GenBank/DDBJ whole genome shotgun (WGS) entry which is preliminary data.</text>
</comment>
<organism evidence="7 8">
    <name type="scientific">Clathrus columnatus</name>
    <dbReference type="NCBI Taxonomy" id="1419009"/>
    <lineage>
        <taxon>Eukaryota</taxon>
        <taxon>Fungi</taxon>
        <taxon>Dikarya</taxon>
        <taxon>Basidiomycota</taxon>
        <taxon>Agaricomycotina</taxon>
        <taxon>Agaricomycetes</taxon>
        <taxon>Phallomycetidae</taxon>
        <taxon>Phallales</taxon>
        <taxon>Clathraceae</taxon>
        <taxon>Clathrus</taxon>
    </lineage>
</organism>
<dbReference type="GO" id="GO:0006508">
    <property type="term" value="P:proteolysis"/>
    <property type="evidence" value="ECO:0007669"/>
    <property type="project" value="UniProtKB-KW"/>
</dbReference>
<evidence type="ECO:0000313" key="8">
    <source>
        <dbReference type="Proteomes" id="UP001050691"/>
    </source>
</evidence>
<evidence type="ECO:0000256" key="1">
    <source>
        <dbReference type="ARBA" id="ARBA00007447"/>
    </source>
</evidence>
<keyword evidence="2 3" id="KW-0064">Aspartyl protease</keyword>
<dbReference type="PRINTS" id="PR00792">
    <property type="entry name" value="PEPSIN"/>
</dbReference>
<gene>
    <name evidence="7" type="ORF">Clacol_001174</name>
</gene>
<feature type="compositionally biased region" description="Basic residues" evidence="4">
    <location>
        <begin position="25"/>
        <end position="42"/>
    </location>
</feature>
<dbReference type="InterPro" id="IPR033121">
    <property type="entry name" value="PEPTIDASE_A1"/>
</dbReference>
<dbReference type="PANTHER" id="PTHR47966:SF51">
    <property type="entry name" value="BETA-SITE APP-CLEAVING ENZYME, ISOFORM A-RELATED"/>
    <property type="match status" value="1"/>
</dbReference>
<keyword evidence="3" id="KW-0645">Protease</keyword>
<evidence type="ECO:0000259" key="6">
    <source>
        <dbReference type="PROSITE" id="PS51767"/>
    </source>
</evidence>
<evidence type="ECO:0000256" key="5">
    <source>
        <dbReference type="SAM" id="SignalP"/>
    </source>
</evidence>
<keyword evidence="5" id="KW-0732">Signal</keyword>
<dbReference type="InterPro" id="IPR021109">
    <property type="entry name" value="Peptidase_aspartic_dom_sf"/>
</dbReference>
<dbReference type="Gene3D" id="2.40.70.10">
    <property type="entry name" value="Acid Proteases"/>
    <property type="match status" value="2"/>
</dbReference>
<dbReference type="SUPFAM" id="SSF50630">
    <property type="entry name" value="Acid proteases"/>
    <property type="match status" value="1"/>
</dbReference>
<feature type="chain" id="PRO_5043764097" description="Peptidase A1 domain-containing protein" evidence="5">
    <location>
        <begin position="19"/>
        <end position="385"/>
    </location>
</feature>
<evidence type="ECO:0000256" key="2">
    <source>
        <dbReference type="ARBA" id="ARBA00022750"/>
    </source>
</evidence>
<dbReference type="Proteomes" id="UP001050691">
    <property type="component" value="Unassembled WGS sequence"/>
</dbReference>
<comment type="similarity">
    <text evidence="1 3">Belongs to the peptidase A1 family.</text>
</comment>
<dbReference type="EMBL" id="BPWL01000002">
    <property type="protein sequence ID" value="GJJ06976.1"/>
    <property type="molecule type" value="Genomic_DNA"/>
</dbReference>
<evidence type="ECO:0000256" key="3">
    <source>
        <dbReference type="RuleBase" id="RU000454"/>
    </source>
</evidence>
<dbReference type="PANTHER" id="PTHR47966">
    <property type="entry name" value="BETA-SITE APP-CLEAVING ENZYME, ISOFORM A-RELATED"/>
    <property type="match status" value="1"/>
</dbReference>
<feature type="signal peptide" evidence="5">
    <location>
        <begin position="1"/>
        <end position="18"/>
    </location>
</feature>
<evidence type="ECO:0000313" key="7">
    <source>
        <dbReference type="EMBL" id="GJJ06976.1"/>
    </source>
</evidence>
<evidence type="ECO:0000256" key="4">
    <source>
        <dbReference type="SAM" id="MobiDB-lite"/>
    </source>
</evidence>
<dbReference type="Pfam" id="PF00026">
    <property type="entry name" value="Asp"/>
    <property type="match status" value="1"/>
</dbReference>
<proteinExistence type="inferred from homology"/>
<keyword evidence="3" id="KW-0378">Hydrolase</keyword>
<feature type="region of interest" description="Disordered" evidence="4">
    <location>
        <begin position="25"/>
        <end position="47"/>
    </location>
</feature>
<dbReference type="InterPro" id="IPR001461">
    <property type="entry name" value="Aspartic_peptidase_A1"/>
</dbReference>
<protein>
    <recommendedName>
        <fullName evidence="6">Peptidase A1 domain-containing protein</fullName>
    </recommendedName>
</protein>
<keyword evidence="8" id="KW-1185">Reference proteome</keyword>
<dbReference type="GO" id="GO:0004190">
    <property type="term" value="F:aspartic-type endopeptidase activity"/>
    <property type="evidence" value="ECO:0007669"/>
    <property type="project" value="UniProtKB-KW"/>
</dbReference>
<dbReference type="PROSITE" id="PS00141">
    <property type="entry name" value="ASP_PROTEASE"/>
    <property type="match status" value="1"/>
</dbReference>
<dbReference type="InterPro" id="IPR001969">
    <property type="entry name" value="Aspartic_peptidase_AS"/>
</dbReference>
<feature type="domain" description="Peptidase A1" evidence="6">
    <location>
        <begin position="38"/>
        <end position="373"/>
    </location>
</feature>
<reference evidence="7" key="1">
    <citation type="submission" date="2021-10" db="EMBL/GenBank/DDBJ databases">
        <title>De novo Genome Assembly of Clathrus columnatus (Basidiomycota, Fungi) Using Illumina and Nanopore Sequence Data.</title>
        <authorList>
            <person name="Ogiso-Tanaka E."/>
            <person name="Itagaki H."/>
            <person name="Hosoya T."/>
            <person name="Hosaka K."/>
        </authorList>
    </citation>
    <scope>NUCLEOTIDE SEQUENCE</scope>
    <source>
        <strain evidence="7">MO-923</strain>
    </source>
</reference>
<dbReference type="InterPro" id="IPR034164">
    <property type="entry name" value="Pepsin-like_dom"/>
</dbReference>
<sequence length="385" mass="40663">MKAALLLLFIQLITVISAAPTKSSSFRKKSKNNSKHPKHSKHSKDSSVVDVGVVSTDASSLLKIFSVPLSYNTTFAEPVVTIQVGNPPQNFTVLVDTLLTLEVAKLQVSKFFSASDTVSLGAGLDVSNATFGIAAGVQPEFLTEFDGILALGPIEATQGALLDGHLVKTVMDVAFETRAIEEEVVGISFSFPKSLDPEDSQNIGEVTFGGVDSALFCGNLKFTDRSNGSKFWAVDSQQVSLGNASLLTQTTLVLDTGTTRVLLPESAFQTYAQLSGATVDDNGNLHFTQDQVDQLFDLNFEIGGSVFSLPGNAQVFPQQLNAAPGFGNSSPDDILGVVGSSGTALESLVILGQGFLAQYYSAYDTENNQIGLDLSVNSINGCPSS</sequence>
<name>A0AAV4ZXR9_9AGAM</name>
<dbReference type="AlphaFoldDB" id="A0AAV4ZXR9"/>
<dbReference type="CDD" id="cd05471">
    <property type="entry name" value="pepsin_like"/>
    <property type="match status" value="1"/>
</dbReference>